<dbReference type="OrthoDB" id="422910at2759"/>
<feature type="compositionally biased region" description="Acidic residues" evidence="1">
    <location>
        <begin position="198"/>
        <end position="210"/>
    </location>
</feature>
<name>A0A812RKI4_9DINO</name>
<dbReference type="EMBL" id="CAJNJA010019368">
    <property type="protein sequence ID" value="CAE7444265.1"/>
    <property type="molecule type" value="Genomic_DNA"/>
</dbReference>
<accession>A0A812RKI4</accession>
<evidence type="ECO:0000313" key="3">
    <source>
        <dbReference type="Proteomes" id="UP000601435"/>
    </source>
</evidence>
<feature type="region of interest" description="Disordered" evidence="1">
    <location>
        <begin position="134"/>
        <end position="210"/>
    </location>
</feature>
<feature type="compositionally biased region" description="Acidic residues" evidence="1">
    <location>
        <begin position="1"/>
        <end position="10"/>
    </location>
</feature>
<proteinExistence type="predicted"/>
<gene>
    <name evidence="2" type="primary">Camkk2</name>
    <name evidence="2" type="ORF">SNEC2469_LOCUS12217</name>
</gene>
<protein>
    <submittedName>
        <fullName evidence="2">Camkk2 protein</fullName>
    </submittedName>
</protein>
<dbReference type="AlphaFoldDB" id="A0A812RKI4"/>
<reference evidence="2" key="1">
    <citation type="submission" date="2021-02" db="EMBL/GenBank/DDBJ databases">
        <authorList>
            <person name="Dougan E. K."/>
            <person name="Rhodes N."/>
            <person name="Thang M."/>
            <person name="Chan C."/>
        </authorList>
    </citation>
    <scope>NUCLEOTIDE SEQUENCE</scope>
</reference>
<evidence type="ECO:0000313" key="2">
    <source>
        <dbReference type="EMBL" id="CAE7444265.1"/>
    </source>
</evidence>
<dbReference type="Proteomes" id="UP000601435">
    <property type="component" value="Unassembled WGS sequence"/>
</dbReference>
<feature type="non-terminal residue" evidence="2">
    <location>
        <position position="1"/>
    </location>
</feature>
<sequence>MKPKDEEAEAEGSTTQSNRRQHKVKGPRDINFARSFENRSGQGRFSVQAMAEQAVPERTVRAVVLPCGKKGTFKGEVYEQAVRVQADDKLSTPGFFFWILRWIVDFLGGTPTRNFAGRSRDAMVCRTATVLADGLSSSETEQDEPEASEEGRVLPSGESHVTLSGMMTMQERSAKKRKSKDQPAVKEESAEPAGVKEELDEESGQDEGDEADLVRRSDFSMSSFACLCWLANLMSKGPRANSKWNLESGEVRSRAEALLEGMRDSFWQDVRGRGISVVAGVLSVEQLAAAYGQVVAKIFAKRKNVCIVEAMRVLQADSARRSLSQDRRRLAEKVFSRLLVTLAEAIDQSKGQAVWTAHRVESLEQLRTVSHGCQEAVLQAGSAAGPSIAAALQSQQHLTSAVEEKGPRSRDKPGKFLEAERLSYCNSGRSTFASTAVLSVVADAVHVGDDDWLNVFVCDPAADVKKGTAIAVEQFVDVWQGRITKFFEKAGTKGRSAGKSTGGVREPERQATQDWLRDVSHSLSAVGWSWSALGPSPDNSKRPKVLVLCTDQEATQLAAVNYLKFGRSLFVEYVNDPAHRSHNDVHLALASAGLLTFALVSLGLYNVRYGPWNKGGWFGKVQSMADQLSQSMSPSDPLLLAFFPDILSDQGRSQEDNTEDNRKLFLEGLPNRSFVRSKGSKASQSRFNSLSIAHSELDKDWSAFCFVLAAVCVAEGWTKTASELWAPGAGKVQEASSGSRTAAKAAARKTIQHQRGSSVNTLHGMTAFACNPDNRSLARTLFFVLQPEGVRCSQMLEELRSLEATISIYSSWAHWGYMNVAREHIARLSDLAALQRLGLDLALDFPDHDEAEPALLYQDTVARRVLRLTFRLLRFRCGSQLPSTNGWGATAGLLHESTACRLASLAFLRDMDKTVTAVRETGSLEAKTLLEGHPATGPVLAMVLSELRSSSFVEVPAETFDFLRHCWGGLLNSKLVEDANKVQREAEQRNGTAKTLGRLEGWHGLSRKRLFQDYRRKEVANGTMVSVPASFDADAWFVRKRRRTSAGSAASQADVAEVET</sequence>
<feature type="region of interest" description="Disordered" evidence="1">
    <location>
        <begin position="1"/>
        <end position="28"/>
    </location>
</feature>
<feature type="compositionally biased region" description="Polar residues" evidence="1">
    <location>
        <begin position="159"/>
        <end position="171"/>
    </location>
</feature>
<keyword evidence="3" id="KW-1185">Reference proteome</keyword>
<organism evidence="2 3">
    <name type="scientific">Symbiodinium necroappetens</name>
    <dbReference type="NCBI Taxonomy" id="1628268"/>
    <lineage>
        <taxon>Eukaryota</taxon>
        <taxon>Sar</taxon>
        <taxon>Alveolata</taxon>
        <taxon>Dinophyceae</taxon>
        <taxon>Suessiales</taxon>
        <taxon>Symbiodiniaceae</taxon>
        <taxon>Symbiodinium</taxon>
    </lineage>
</organism>
<evidence type="ECO:0000256" key="1">
    <source>
        <dbReference type="SAM" id="MobiDB-lite"/>
    </source>
</evidence>
<comment type="caution">
    <text evidence="2">The sequence shown here is derived from an EMBL/GenBank/DDBJ whole genome shotgun (WGS) entry which is preliminary data.</text>
</comment>
<feature type="compositionally biased region" description="Basic and acidic residues" evidence="1">
    <location>
        <begin position="180"/>
        <end position="197"/>
    </location>
</feature>